<evidence type="ECO:0000313" key="2">
    <source>
        <dbReference type="Proteomes" id="UP000199283"/>
    </source>
</evidence>
<dbReference type="RefSeq" id="WP_092758680.1">
    <property type="nucleotide sequence ID" value="NZ_FNZQ01000001.1"/>
</dbReference>
<dbReference type="OrthoDB" id="7860307at2"/>
<gene>
    <name evidence="1" type="ORF">SAMN04488526_0056</name>
</gene>
<dbReference type="SUPFAM" id="SSF55961">
    <property type="entry name" value="Bet v1-like"/>
    <property type="match status" value="1"/>
</dbReference>
<dbReference type="Gene3D" id="3.30.530.20">
    <property type="match status" value="1"/>
</dbReference>
<dbReference type="STRING" id="188906.SAMN04488526_0056"/>
<protein>
    <recommendedName>
        <fullName evidence="3">Polyketide cyclase / dehydrase and lipid transport</fullName>
    </recommendedName>
</protein>
<reference evidence="1 2" key="1">
    <citation type="submission" date="2016-10" db="EMBL/GenBank/DDBJ databases">
        <authorList>
            <person name="de Groot N.N."/>
        </authorList>
    </citation>
    <scope>NUCLEOTIDE SEQUENCE [LARGE SCALE GENOMIC DNA]</scope>
    <source>
        <strain evidence="1 2">DSM 14858</strain>
    </source>
</reference>
<organism evidence="1 2">
    <name type="scientific">Jannaschia helgolandensis</name>
    <dbReference type="NCBI Taxonomy" id="188906"/>
    <lineage>
        <taxon>Bacteria</taxon>
        <taxon>Pseudomonadati</taxon>
        <taxon>Pseudomonadota</taxon>
        <taxon>Alphaproteobacteria</taxon>
        <taxon>Rhodobacterales</taxon>
        <taxon>Roseobacteraceae</taxon>
        <taxon>Jannaschia</taxon>
    </lineage>
</organism>
<dbReference type="CDD" id="cd07812">
    <property type="entry name" value="SRPBCC"/>
    <property type="match status" value="1"/>
</dbReference>
<dbReference type="InterPro" id="IPR023393">
    <property type="entry name" value="START-like_dom_sf"/>
</dbReference>
<name>A0A1H7FAQ3_9RHOB</name>
<proteinExistence type="predicted"/>
<sequence>MKFVAVEDVAAPIALVWSHVADLEAFEDRARARIGAIQRRPPGPPAQGTVWSGKADVMGKKRDVTVTAATIETWSRLTAEAATDGMQVNIDVDLAELGPRLTRLTVTTEARARSLAARLMLQSAKLARKTLAKRYKGRISDFAARIEKTAAKG</sequence>
<evidence type="ECO:0000313" key="1">
    <source>
        <dbReference type="EMBL" id="SEK23186.1"/>
    </source>
</evidence>
<accession>A0A1H7FAQ3</accession>
<dbReference type="Proteomes" id="UP000199283">
    <property type="component" value="Unassembled WGS sequence"/>
</dbReference>
<evidence type="ECO:0008006" key="3">
    <source>
        <dbReference type="Google" id="ProtNLM"/>
    </source>
</evidence>
<keyword evidence="2" id="KW-1185">Reference proteome</keyword>
<dbReference type="AlphaFoldDB" id="A0A1H7FAQ3"/>
<dbReference type="EMBL" id="FNZQ01000001">
    <property type="protein sequence ID" value="SEK23186.1"/>
    <property type="molecule type" value="Genomic_DNA"/>
</dbReference>